<gene>
    <name evidence="17" type="ORF">BAY60_04500</name>
</gene>
<dbReference type="SMART" id="SM00306">
    <property type="entry name" value="HintN"/>
    <property type="match status" value="1"/>
</dbReference>
<dbReference type="SUPFAM" id="SSF52540">
    <property type="entry name" value="P-loop containing nucleoside triphosphate hydrolases"/>
    <property type="match status" value="2"/>
</dbReference>
<dbReference type="AlphaFoldDB" id="A0A2V4BLW2"/>
<keyword evidence="18" id="KW-1185">Reference proteome</keyword>
<evidence type="ECO:0000256" key="15">
    <source>
        <dbReference type="NCBIfam" id="TIGR00665"/>
    </source>
</evidence>
<evidence type="ECO:0000256" key="9">
    <source>
        <dbReference type="ARBA" id="ARBA00022840"/>
    </source>
</evidence>
<protein>
    <recommendedName>
        <fullName evidence="15 16">Replicative DNA helicase</fullName>
        <ecNumber evidence="15 16">5.6.2.3</ecNumber>
    </recommendedName>
</protein>
<dbReference type="InterPro" id="IPR027434">
    <property type="entry name" value="Homing_endonucl"/>
</dbReference>
<evidence type="ECO:0000256" key="10">
    <source>
        <dbReference type="ARBA" id="ARBA00023000"/>
    </source>
</evidence>
<sequence length="806" mass="88693">MAITDDRGPAFASSEQGGFDRQPPQDVPAEQSVLGGMLLSKDAIADVVEVLRPGDFYRPAHQAVYDCVLDLYGRGEPADPITVSAELERRGELSRVGGAPYLHTLIATVPTAANAGYYAQIVAEKAILRRLVEAGTRIVQYGYGADGSDGGDINEVVDRAQAAIYDVTERRTSEDYVALEELLQPTMDEIDAIASRGGTAQGIPTGFVDLDEVTNGLHAGQMIIVAARPGVGKALALDTPLPTPQGWTTMGEVRPGDQLIGADGRPTTVVAATDVMHGRPCYEVEFSDGSVLVADARHQWLTDTRASRRAGRPAEVRTTEQIAATLRCDTADRRVNHAVRLAAPIDLPERDLLLHPYALGAWLGDGHSHCARFTTADREIIWYLEGEAGLSARPYGNLLYGLQFPPPEPVDDASSGHGTVQAVLRTLGVLGDKHIPAEYLRASVEQRRALLAGLLDTDGTVAASGAVQLSVTNRRLAEDVHELIASLGYRCTMTTKAVRGRGERSSTAYTLHFTTHDRVFWLERKHLEQKERLAGRLPRPHHRYIVDVRAIPSVPVRCVEVAADDHLYLAGRTMIPTHNSTLGLDFARSCSIRHGMTSVIFSLEMSRVEIVMRMLSAEARIRLADMRGGRMSDDDWTRLARRMSEISEAPLFVDDSPNLTMMEIRAKARRLKQRNDLKLIVVDYMQLMTSGKRVESRQQEVSEFSRQLKLLAKELEVPVVAISQLNRGPEQRTDKRPMLADLRESGSLEQDADMVLLIHRPDAWERDDPRAGEADLILAKHRAGPTSTISVAHQLHYSRFADLAQE</sequence>
<dbReference type="GO" id="GO:0004519">
    <property type="term" value="F:endonuclease activity"/>
    <property type="evidence" value="ECO:0007669"/>
    <property type="project" value="InterPro"/>
</dbReference>
<dbReference type="InterPro" id="IPR030934">
    <property type="entry name" value="Intein_C"/>
</dbReference>
<dbReference type="InterPro" id="IPR004860">
    <property type="entry name" value="LAGLIDADG_dom"/>
</dbReference>
<dbReference type="SUPFAM" id="SSF55608">
    <property type="entry name" value="Homing endonucleases"/>
    <property type="match status" value="1"/>
</dbReference>
<name>A0A2V4BLW2_9PSEU</name>
<dbReference type="Pfam" id="PF14528">
    <property type="entry name" value="LAGLIDADG_3"/>
    <property type="match status" value="1"/>
</dbReference>
<evidence type="ECO:0000256" key="16">
    <source>
        <dbReference type="RuleBase" id="RU362085"/>
    </source>
</evidence>
<comment type="catalytic activity">
    <reaction evidence="14 16">
        <text>ATP + H2O = ADP + phosphate + H(+)</text>
        <dbReference type="Rhea" id="RHEA:13065"/>
        <dbReference type="ChEBI" id="CHEBI:15377"/>
        <dbReference type="ChEBI" id="CHEBI:15378"/>
        <dbReference type="ChEBI" id="CHEBI:30616"/>
        <dbReference type="ChEBI" id="CHEBI:43474"/>
        <dbReference type="ChEBI" id="CHEBI:456216"/>
        <dbReference type="EC" id="5.6.2.3"/>
    </reaction>
</comment>
<keyword evidence="7 16" id="KW-0347">Helicase</keyword>
<dbReference type="Proteomes" id="UP000249915">
    <property type="component" value="Unassembled WGS sequence"/>
</dbReference>
<evidence type="ECO:0000256" key="2">
    <source>
        <dbReference type="ARBA" id="ARBA00022515"/>
    </source>
</evidence>
<evidence type="ECO:0000313" key="17">
    <source>
        <dbReference type="EMBL" id="PXY31633.1"/>
    </source>
</evidence>
<evidence type="ECO:0000256" key="14">
    <source>
        <dbReference type="ARBA" id="ARBA00048954"/>
    </source>
</evidence>
<evidence type="ECO:0000256" key="13">
    <source>
        <dbReference type="ARBA" id="ARBA00044940"/>
    </source>
</evidence>
<dbReference type="InterPro" id="IPR007694">
    <property type="entry name" value="DNA_helicase_DnaB-like_C"/>
</dbReference>
<dbReference type="PANTHER" id="PTHR30153:SF2">
    <property type="entry name" value="REPLICATIVE DNA HELICASE"/>
    <property type="match status" value="1"/>
</dbReference>
<keyword evidence="12" id="KW-0413">Isomerase</keyword>
<dbReference type="InterPro" id="IPR006142">
    <property type="entry name" value="INTEIN"/>
</dbReference>
<dbReference type="InterPro" id="IPR004042">
    <property type="entry name" value="Intein_endonuc_central"/>
</dbReference>
<keyword evidence="2 16" id="KW-0639">Primosome</keyword>
<dbReference type="EMBL" id="MASW01000001">
    <property type="protein sequence ID" value="PXY31633.1"/>
    <property type="molecule type" value="Genomic_DNA"/>
</dbReference>
<dbReference type="Pfam" id="PF00772">
    <property type="entry name" value="DnaB"/>
    <property type="match status" value="1"/>
</dbReference>
<evidence type="ECO:0000256" key="12">
    <source>
        <dbReference type="ARBA" id="ARBA00023235"/>
    </source>
</evidence>
<dbReference type="EC" id="5.6.2.3" evidence="15 16"/>
<dbReference type="InterPro" id="IPR016136">
    <property type="entry name" value="DNA_helicase_N/primase_C"/>
</dbReference>
<dbReference type="NCBIfam" id="TIGR01443">
    <property type="entry name" value="intein_Cterm"/>
    <property type="match status" value="1"/>
</dbReference>
<dbReference type="OrthoDB" id="9773982at2"/>
<dbReference type="Gene3D" id="1.10.860.10">
    <property type="entry name" value="DNAb Helicase, Chain A"/>
    <property type="match status" value="1"/>
</dbReference>
<dbReference type="PANTHER" id="PTHR30153">
    <property type="entry name" value="REPLICATIVE DNA HELICASE DNAB"/>
    <property type="match status" value="1"/>
</dbReference>
<dbReference type="FunFam" id="1.10.860.10:FF:000001">
    <property type="entry name" value="Replicative DNA helicase"/>
    <property type="match status" value="1"/>
</dbReference>
<dbReference type="GO" id="GO:1990077">
    <property type="term" value="C:primosome complex"/>
    <property type="evidence" value="ECO:0007669"/>
    <property type="project" value="UniProtKB-UniRule"/>
</dbReference>
<dbReference type="GO" id="GO:0016539">
    <property type="term" value="P:intein-mediated protein splicing"/>
    <property type="evidence" value="ECO:0007669"/>
    <property type="project" value="InterPro"/>
</dbReference>
<dbReference type="InterPro" id="IPR007693">
    <property type="entry name" value="DNA_helicase_DnaB-like_N"/>
</dbReference>
<dbReference type="GO" id="GO:0003677">
    <property type="term" value="F:DNA binding"/>
    <property type="evidence" value="ECO:0007669"/>
    <property type="project" value="UniProtKB-UniRule"/>
</dbReference>
<dbReference type="InterPro" id="IPR036185">
    <property type="entry name" value="DNA_heli_DnaB-like_N_sf"/>
</dbReference>
<dbReference type="InterPro" id="IPR007692">
    <property type="entry name" value="DNA_helicase_DnaB"/>
</dbReference>
<comment type="caution">
    <text evidence="17">The sequence shown here is derived from an EMBL/GenBank/DDBJ whole genome shotgun (WGS) entry which is preliminary data.</text>
</comment>
<evidence type="ECO:0000256" key="3">
    <source>
        <dbReference type="ARBA" id="ARBA00022705"/>
    </source>
</evidence>
<dbReference type="NCBIfam" id="TIGR00665">
    <property type="entry name" value="DnaB"/>
    <property type="match status" value="1"/>
</dbReference>
<keyword evidence="5 16" id="KW-0547">Nucleotide-binding</keyword>
<evidence type="ECO:0000256" key="1">
    <source>
        <dbReference type="ARBA" id="ARBA00008428"/>
    </source>
</evidence>
<dbReference type="GO" id="GO:0005524">
    <property type="term" value="F:ATP binding"/>
    <property type="evidence" value="ECO:0007669"/>
    <property type="project" value="UniProtKB-UniRule"/>
</dbReference>
<dbReference type="GO" id="GO:0006269">
    <property type="term" value="P:DNA replication, synthesis of primer"/>
    <property type="evidence" value="ECO:0007669"/>
    <property type="project" value="UniProtKB-UniRule"/>
</dbReference>
<evidence type="ECO:0000256" key="8">
    <source>
        <dbReference type="ARBA" id="ARBA00022813"/>
    </source>
</evidence>
<dbReference type="PROSITE" id="PS51199">
    <property type="entry name" value="SF4_HELICASE"/>
    <property type="match status" value="2"/>
</dbReference>
<dbReference type="InterPro" id="IPR027417">
    <property type="entry name" value="P-loop_NTPase"/>
</dbReference>
<evidence type="ECO:0000256" key="11">
    <source>
        <dbReference type="ARBA" id="ARBA00023125"/>
    </source>
</evidence>
<dbReference type="InterPro" id="IPR036844">
    <property type="entry name" value="Hint_dom_sf"/>
</dbReference>
<evidence type="ECO:0000256" key="4">
    <source>
        <dbReference type="ARBA" id="ARBA00022737"/>
    </source>
</evidence>
<dbReference type="GO" id="GO:0005829">
    <property type="term" value="C:cytosol"/>
    <property type="evidence" value="ECO:0007669"/>
    <property type="project" value="TreeGrafter"/>
</dbReference>
<keyword evidence="4" id="KW-0677">Repeat</keyword>
<dbReference type="PRINTS" id="PR00379">
    <property type="entry name" value="INTEIN"/>
</dbReference>
<keyword evidence="8" id="KW-0068">Autocatalytic cleavage</keyword>
<comment type="similarity">
    <text evidence="1 16">Belongs to the helicase family. DnaB subfamily.</text>
</comment>
<evidence type="ECO:0000256" key="5">
    <source>
        <dbReference type="ARBA" id="ARBA00022741"/>
    </source>
</evidence>
<keyword evidence="3 16" id="KW-0235">DNA replication</keyword>
<keyword evidence="9 16" id="KW-0067">ATP-binding</keyword>
<dbReference type="Gene3D" id="3.40.50.300">
    <property type="entry name" value="P-loop containing nucleotide triphosphate hydrolases"/>
    <property type="match status" value="2"/>
</dbReference>
<dbReference type="InterPro" id="IPR003587">
    <property type="entry name" value="Hint_dom_N"/>
</dbReference>
<accession>A0A2V4BLW2</accession>
<proteinExistence type="inferred from homology"/>
<evidence type="ECO:0000313" key="18">
    <source>
        <dbReference type="Proteomes" id="UP000249915"/>
    </source>
</evidence>
<dbReference type="SUPFAM" id="SSF48024">
    <property type="entry name" value="N-terminal domain of DnaB helicase"/>
    <property type="match status" value="1"/>
</dbReference>
<comment type="function">
    <text evidence="13 16">The intein is an endonuclease.</text>
</comment>
<dbReference type="GO" id="GO:0016787">
    <property type="term" value="F:hydrolase activity"/>
    <property type="evidence" value="ECO:0007669"/>
    <property type="project" value="UniProtKB-KW"/>
</dbReference>
<keyword evidence="10" id="KW-0651">Protein splicing</keyword>
<dbReference type="PROSITE" id="PS50819">
    <property type="entry name" value="INTEIN_ENDONUCLEASE"/>
    <property type="match status" value="1"/>
</dbReference>
<evidence type="ECO:0000256" key="7">
    <source>
        <dbReference type="ARBA" id="ARBA00022806"/>
    </source>
</evidence>
<dbReference type="Gene3D" id="3.10.28.10">
    <property type="entry name" value="Homing endonucleases"/>
    <property type="match status" value="1"/>
</dbReference>
<reference evidence="17 18" key="1">
    <citation type="submission" date="2016-07" db="EMBL/GenBank/DDBJ databases">
        <title>Draft genome sequence of Prauserella muralis DSM 45305, isolated from a mould-covered wall in an indoor environment.</title>
        <authorList>
            <person name="Ruckert C."/>
            <person name="Albersmeier A."/>
            <person name="Jiang C.-L."/>
            <person name="Jiang Y."/>
            <person name="Kalinowski J."/>
            <person name="Schneider O."/>
            <person name="Winkler A."/>
            <person name="Zotchev S.B."/>
        </authorList>
    </citation>
    <scope>NUCLEOTIDE SEQUENCE [LARGE SCALE GENOMIC DNA]</scope>
    <source>
        <strain evidence="17 18">DSM 45305</strain>
    </source>
</reference>
<dbReference type="CDD" id="cd00984">
    <property type="entry name" value="DnaB_C"/>
    <property type="match status" value="1"/>
</dbReference>
<evidence type="ECO:0000256" key="6">
    <source>
        <dbReference type="ARBA" id="ARBA00022801"/>
    </source>
</evidence>
<dbReference type="SUPFAM" id="SSF51294">
    <property type="entry name" value="Hedgehog/intein (Hint) domain"/>
    <property type="match status" value="1"/>
</dbReference>
<comment type="function">
    <text evidence="16">The main replicative DNA helicase, it participates in initiation and elongation during chromosome replication. Travels ahead of the DNA replisome, separating dsDNA into templates for DNA synthesis. A processive ATP-dependent 5'-3' DNA helicase it has DNA-dependent ATPase activity.</text>
</comment>
<dbReference type="Pfam" id="PF03796">
    <property type="entry name" value="DnaB_C"/>
    <property type="match status" value="2"/>
</dbReference>
<dbReference type="RefSeq" id="WP_112279660.1">
    <property type="nucleotide sequence ID" value="NZ_MASW01000001.1"/>
</dbReference>
<keyword evidence="6 16" id="KW-0378">Hydrolase</keyword>
<keyword evidence="11 16" id="KW-0238">DNA-binding</keyword>
<dbReference type="GO" id="GO:0043139">
    <property type="term" value="F:5'-3' DNA helicase activity"/>
    <property type="evidence" value="ECO:0007669"/>
    <property type="project" value="UniProtKB-EC"/>
</dbReference>
<organism evidence="17 18">
    <name type="scientific">Prauserella muralis</name>
    <dbReference type="NCBI Taxonomy" id="588067"/>
    <lineage>
        <taxon>Bacteria</taxon>
        <taxon>Bacillati</taxon>
        <taxon>Actinomycetota</taxon>
        <taxon>Actinomycetes</taxon>
        <taxon>Pseudonocardiales</taxon>
        <taxon>Pseudonocardiaceae</taxon>
        <taxon>Prauserella</taxon>
    </lineage>
</organism>